<dbReference type="RefSeq" id="WP_189058606.1">
    <property type="nucleotide sequence ID" value="NZ_BMOR01000021.1"/>
</dbReference>
<keyword evidence="2" id="KW-1185">Reference proteome</keyword>
<organism evidence="1 2">
    <name type="scientific">Deinococcus daejeonensis</name>
    <dbReference type="NCBI Taxonomy" id="1007098"/>
    <lineage>
        <taxon>Bacteria</taxon>
        <taxon>Thermotogati</taxon>
        <taxon>Deinococcota</taxon>
        <taxon>Deinococci</taxon>
        <taxon>Deinococcales</taxon>
        <taxon>Deinococcaceae</taxon>
        <taxon>Deinococcus</taxon>
    </lineage>
</organism>
<gene>
    <name evidence="1" type="ORF">GCM10010842_32310</name>
</gene>
<sequence length="166" mass="17540">MPTAATDPGFIALDTVAVRKQLDYLLIAVKTPGVTTPVFERVSLVAELGAFAKNVQTSELPIFVEADGSTPTLRATQDNGGTIPFATASGASNALTKKLIAAAKNGWPVAFKAMYHSASVRVYGNGTIGDRGIQGDANAIPTWGFDLNVINYRYVGTDNNYIDDNA</sequence>
<dbReference type="Proteomes" id="UP000645517">
    <property type="component" value="Unassembled WGS sequence"/>
</dbReference>
<reference evidence="2" key="1">
    <citation type="journal article" date="2019" name="Int. J. Syst. Evol. Microbiol.">
        <title>The Global Catalogue of Microorganisms (GCM) 10K type strain sequencing project: providing services to taxonomists for standard genome sequencing and annotation.</title>
        <authorList>
            <consortium name="The Broad Institute Genomics Platform"/>
            <consortium name="The Broad Institute Genome Sequencing Center for Infectious Disease"/>
            <person name="Wu L."/>
            <person name="Ma J."/>
        </authorList>
    </citation>
    <scope>NUCLEOTIDE SEQUENCE [LARGE SCALE GENOMIC DNA]</scope>
    <source>
        <strain evidence="2">JCM 16918</strain>
    </source>
</reference>
<accession>A0ABQ2JF80</accession>
<proteinExistence type="predicted"/>
<evidence type="ECO:0000313" key="2">
    <source>
        <dbReference type="Proteomes" id="UP000645517"/>
    </source>
</evidence>
<evidence type="ECO:0000313" key="1">
    <source>
        <dbReference type="EMBL" id="GGN44125.1"/>
    </source>
</evidence>
<dbReference type="EMBL" id="BMOR01000021">
    <property type="protein sequence ID" value="GGN44125.1"/>
    <property type="molecule type" value="Genomic_DNA"/>
</dbReference>
<name>A0ABQ2JF80_9DEIO</name>
<comment type="caution">
    <text evidence="1">The sequence shown here is derived from an EMBL/GenBank/DDBJ whole genome shotgun (WGS) entry which is preliminary data.</text>
</comment>
<protein>
    <submittedName>
        <fullName evidence="1">Uncharacterized protein</fullName>
    </submittedName>
</protein>